<accession>A0ACB7RNS8</accession>
<gene>
    <name evidence="1" type="ORF">HPB50_000431</name>
</gene>
<evidence type="ECO:0000313" key="2">
    <source>
        <dbReference type="Proteomes" id="UP000821845"/>
    </source>
</evidence>
<name>A0ACB7RNS8_HYAAI</name>
<comment type="caution">
    <text evidence="1">The sequence shown here is derived from an EMBL/GenBank/DDBJ whole genome shotgun (WGS) entry which is preliminary data.</text>
</comment>
<organism evidence="1 2">
    <name type="scientific">Hyalomma asiaticum</name>
    <name type="common">Tick</name>
    <dbReference type="NCBI Taxonomy" id="266040"/>
    <lineage>
        <taxon>Eukaryota</taxon>
        <taxon>Metazoa</taxon>
        <taxon>Ecdysozoa</taxon>
        <taxon>Arthropoda</taxon>
        <taxon>Chelicerata</taxon>
        <taxon>Arachnida</taxon>
        <taxon>Acari</taxon>
        <taxon>Parasitiformes</taxon>
        <taxon>Ixodida</taxon>
        <taxon>Ixodoidea</taxon>
        <taxon>Ixodidae</taxon>
        <taxon>Hyalomminae</taxon>
        <taxon>Hyalomma</taxon>
    </lineage>
</organism>
<dbReference type="EMBL" id="CM023488">
    <property type="protein sequence ID" value="KAH6923346.1"/>
    <property type="molecule type" value="Genomic_DNA"/>
</dbReference>
<reference evidence="1" key="1">
    <citation type="submission" date="2020-05" db="EMBL/GenBank/DDBJ databases">
        <title>Large-scale comparative analyses of tick genomes elucidate their genetic diversity and vector capacities.</title>
        <authorList>
            <person name="Jia N."/>
            <person name="Wang J."/>
            <person name="Shi W."/>
            <person name="Du L."/>
            <person name="Sun Y."/>
            <person name="Zhan W."/>
            <person name="Jiang J."/>
            <person name="Wang Q."/>
            <person name="Zhang B."/>
            <person name="Ji P."/>
            <person name="Sakyi L.B."/>
            <person name="Cui X."/>
            <person name="Yuan T."/>
            <person name="Jiang B."/>
            <person name="Yang W."/>
            <person name="Lam T.T.-Y."/>
            <person name="Chang Q."/>
            <person name="Ding S."/>
            <person name="Wang X."/>
            <person name="Zhu J."/>
            <person name="Ruan X."/>
            <person name="Zhao L."/>
            <person name="Wei J."/>
            <person name="Que T."/>
            <person name="Du C."/>
            <person name="Cheng J."/>
            <person name="Dai P."/>
            <person name="Han X."/>
            <person name="Huang E."/>
            <person name="Gao Y."/>
            <person name="Liu J."/>
            <person name="Shao H."/>
            <person name="Ye R."/>
            <person name="Li L."/>
            <person name="Wei W."/>
            <person name="Wang X."/>
            <person name="Wang C."/>
            <person name="Yang T."/>
            <person name="Huo Q."/>
            <person name="Li W."/>
            <person name="Guo W."/>
            <person name="Chen H."/>
            <person name="Zhou L."/>
            <person name="Ni X."/>
            <person name="Tian J."/>
            <person name="Zhou Y."/>
            <person name="Sheng Y."/>
            <person name="Liu T."/>
            <person name="Pan Y."/>
            <person name="Xia L."/>
            <person name="Li J."/>
            <person name="Zhao F."/>
            <person name="Cao W."/>
        </authorList>
    </citation>
    <scope>NUCLEOTIDE SEQUENCE</scope>
    <source>
        <strain evidence="1">Hyas-2018</strain>
    </source>
</reference>
<keyword evidence="2" id="KW-1185">Reference proteome</keyword>
<dbReference type="Proteomes" id="UP000821845">
    <property type="component" value="Chromosome 8"/>
</dbReference>
<sequence length="243" mass="27472">MPGASKRFPLCLRYAESLCPQGLFALLTVALGQTNSSVEFVRPLEWWIGDFKDVLFSFTKRLTWLDEDAVEKLLAKVERMHISVLIPASLLHEPNVFKWTCEVLKTNFPWVLADLVAARLALDLYLELYKKITAKANPNDSGIFVRGFSPFRADQMAFIFYAEDEDIPRQHARLHNHFSLPGRHGYAIGIACNLHAMAQRLGASLHRPRKTGTVSSEARQIFVGEQPRDDCRTFLLVPSSSAI</sequence>
<protein>
    <submittedName>
        <fullName evidence="1">Uncharacterized protein</fullName>
    </submittedName>
</protein>
<evidence type="ECO:0000313" key="1">
    <source>
        <dbReference type="EMBL" id="KAH6923346.1"/>
    </source>
</evidence>
<proteinExistence type="predicted"/>